<gene>
    <name evidence="1" type="ORF">LDC_1396</name>
</gene>
<reference evidence="1" key="2">
    <citation type="journal article" date="2011" name="Microb. Ecol.">
        <title>Taxonomic and Functional Metagenomic Profiling of the Microbial Community in the Anoxic Sediment of a Sub-saline Shallow Lake (Laguna de Carrizo, Central Spain).</title>
        <authorList>
            <person name="Ferrer M."/>
            <person name="Guazzaroni M.E."/>
            <person name="Richter M."/>
            <person name="Garcia-Salamanca A."/>
            <person name="Yarza P."/>
            <person name="Suarez-Suarez A."/>
            <person name="Solano J."/>
            <person name="Alcaide M."/>
            <person name="van Dillewijn P."/>
            <person name="Molina-Henares M.A."/>
            <person name="Lopez-Cortes N."/>
            <person name="Al-Ramahi Y."/>
            <person name="Guerrero C."/>
            <person name="Acosta A."/>
            <person name="de Eugenio L.I."/>
            <person name="Martinez V."/>
            <person name="Marques S."/>
            <person name="Rojo F."/>
            <person name="Santero E."/>
            <person name="Genilloud O."/>
            <person name="Perez-Perez J."/>
            <person name="Rossello-Mora R."/>
            <person name="Ramos J.L."/>
        </authorList>
    </citation>
    <scope>NUCLEOTIDE SEQUENCE</scope>
</reference>
<protein>
    <submittedName>
        <fullName evidence="1">Uncharacterized protein</fullName>
    </submittedName>
</protein>
<dbReference type="Gene3D" id="2.130.10.10">
    <property type="entry name" value="YVTN repeat-like/Quinoprotein amine dehydrogenase"/>
    <property type="match status" value="1"/>
</dbReference>
<sequence>MINSTRAGESGSWVTPLEMDPVDPTILYVGYRNVFRLTKSGLYYDKISNFNHNQNIQSIAVAPSNTSTIYAATVSKLYVTTDGGGSWNDISNGIGNISYIAVDPMNSKRIWITNSGFSGNSKVYEYDGMTWKNLSGNLPNVPVNTIVYQKDSPDRLYIGTDIGTFYTDYGSAYWEEFGSGLPNVIVTELEIQYSAKKLRAATYGRGIWDIDLLECDLPEPQVNVIGKTELCQGETVTLEAAENYSSYLWSNGEKTKSIKVGETGTYSLIVSGDGGCKARSRAIEVSVNSIPDISVKAVSGYPLCEGDEINVGLSAPLGFSDYLWSNGETGKRITVNKLGNYSVTGTTSSGCKATSEEFEVKAWPFPDKPFVERLWG</sequence>
<evidence type="ECO:0000313" key="1">
    <source>
        <dbReference type="EMBL" id="EFK96578.1"/>
    </source>
</evidence>
<feature type="non-terminal residue" evidence="1">
    <location>
        <position position="376"/>
    </location>
</feature>
<name>D9PIN8_9ZZZZ</name>
<reference evidence="1" key="1">
    <citation type="submission" date="2010-07" db="EMBL/GenBank/DDBJ databases">
        <authorList>
            <consortium name="CONSOLIDER consortium CSD2007-00005"/>
            <person name="Guazzaroni M.-E."/>
            <person name="Richter M."/>
            <person name="Garcia-Salamanca A."/>
            <person name="Yarza P."/>
            <person name="Ferrer M."/>
        </authorList>
    </citation>
    <scope>NUCLEOTIDE SEQUENCE</scope>
</reference>
<dbReference type="EMBL" id="ADZX01000446">
    <property type="protein sequence ID" value="EFK96578.1"/>
    <property type="molecule type" value="Genomic_DNA"/>
</dbReference>
<dbReference type="SUPFAM" id="SSF110296">
    <property type="entry name" value="Oligoxyloglucan reducing end-specific cellobiohydrolase"/>
    <property type="match status" value="1"/>
</dbReference>
<dbReference type="InterPro" id="IPR015943">
    <property type="entry name" value="WD40/YVTN_repeat-like_dom_sf"/>
</dbReference>
<accession>D9PIN8</accession>
<organism evidence="1">
    <name type="scientific">sediment metagenome</name>
    <dbReference type="NCBI Taxonomy" id="749907"/>
    <lineage>
        <taxon>unclassified sequences</taxon>
        <taxon>metagenomes</taxon>
        <taxon>ecological metagenomes</taxon>
    </lineage>
</organism>
<dbReference type="AlphaFoldDB" id="D9PIN8"/>
<comment type="caution">
    <text evidence="1">The sequence shown here is derived from an EMBL/GenBank/DDBJ whole genome shotgun (WGS) entry which is preliminary data.</text>
</comment>
<proteinExistence type="predicted"/>